<gene>
    <name evidence="2" type="ORF">Bca52824_078149</name>
</gene>
<sequence>MVTCEEVTIPGHTAFSKVLWDSISDLGCSQVINGKPWIVLGDFNQTLSPQEHSLNTSSRVDSRMRLFRECLLEADLQDLNYRGNTFSWWNKSKVLPVAKKLDRALVNDEWGNSFPTAVASFGSPGFSDHAPISISLSISSPSIKRPEFLPMIAEKWFSINVTGSAMLRVFLKLKCLKKFIRDFSRLNYSGIELRTQEAHIALLLAQDMTLANPTIENAEKELEFSRKWQVLSKAEESFFMQRASVSWLGLGDASTSYYHRLTSTRRAANHIHFLADENCGRIENQSEIEEHCVEYFSKLLGGPVSSQHTVSTQTLFQSGTWDFLS</sequence>
<dbReference type="EMBL" id="JAAMPC010000015">
    <property type="protein sequence ID" value="KAG2258855.1"/>
    <property type="molecule type" value="Genomic_DNA"/>
</dbReference>
<comment type="caution">
    <text evidence="2">The sequence shown here is derived from an EMBL/GenBank/DDBJ whole genome shotgun (WGS) entry which is preliminary data.</text>
</comment>
<evidence type="ECO:0000259" key="1">
    <source>
        <dbReference type="Pfam" id="PF03372"/>
    </source>
</evidence>
<dbReference type="Proteomes" id="UP000886595">
    <property type="component" value="Unassembled WGS sequence"/>
</dbReference>
<evidence type="ECO:0000313" key="3">
    <source>
        <dbReference type="Proteomes" id="UP000886595"/>
    </source>
</evidence>
<keyword evidence="3" id="KW-1185">Reference proteome</keyword>
<dbReference type="GO" id="GO:0003824">
    <property type="term" value="F:catalytic activity"/>
    <property type="evidence" value="ECO:0007669"/>
    <property type="project" value="InterPro"/>
</dbReference>
<dbReference type="PANTHER" id="PTHR33710">
    <property type="entry name" value="BNAC02G09200D PROTEIN"/>
    <property type="match status" value="1"/>
</dbReference>
<dbReference type="OrthoDB" id="1112411at2759"/>
<dbReference type="InterPro" id="IPR036691">
    <property type="entry name" value="Endo/exonu/phosph_ase_sf"/>
</dbReference>
<reference evidence="2 3" key="1">
    <citation type="submission" date="2020-02" db="EMBL/GenBank/DDBJ databases">
        <authorList>
            <person name="Ma Q."/>
            <person name="Huang Y."/>
            <person name="Song X."/>
            <person name="Pei D."/>
        </authorList>
    </citation>
    <scope>NUCLEOTIDE SEQUENCE [LARGE SCALE GENOMIC DNA]</scope>
    <source>
        <strain evidence="2">Sxm20200214</strain>
        <tissue evidence="2">Leaf</tissue>
    </source>
</reference>
<accession>A0A8X7TXX9</accession>
<protein>
    <recommendedName>
        <fullName evidence="1">Endonuclease/exonuclease/phosphatase domain-containing protein</fullName>
    </recommendedName>
</protein>
<dbReference type="AlphaFoldDB" id="A0A8X7TXX9"/>
<dbReference type="Pfam" id="PF03372">
    <property type="entry name" value="Exo_endo_phos"/>
    <property type="match status" value="1"/>
</dbReference>
<dbReference type="PANTHER" id="PTHR33710:SF77">
    <property type="entry name" value="DNASE I-LIKE SUPERFAMILY PROTEIN"/>
    <property type="match status" value="1"/>
</dbReference>
<name>A0A8X7TXX9_BRACI</name>
<dbReference type="SUPFAM" id="SSF56219">
    <property type="entry name" value="DNase I-like"/>
    <property type="match status" value="1"/>
</dbReference>
<dbReference type="InterPro" id="IPR005135">
    <property type="entry name" value="Endo/exonuclease/phosphatase"/>
</dbReference>
<proteinExistence type="predicted"/>
<dbReference type="Gene3D" id="3.60.10.10">
    <property type="entry name" value="Endonuclease/exonuclease/phosphatase"/>
    <property type="match status" value="1"/>
</dbReference>
<organism evidence="2 3">
    <name type="scientific">Brassica carinata</name>
    <name type="common">Ethiopian mustard</name>
    <name type="synonym">Abyssinian cabbage</name>
    <dbReference type="NCBI Taxonomy" id="52824"/>
    <lineage>
        <taxon>Eukaryota</taxon>
        <taxon>Viridiplantae</taxon>
        <taxon>Streptophyta</taxon>
        <taxon>Embryophyta</taxon>
        <taxon>Tracheophyta</taxon>
        <taxon>Spermatophyta</taxon>
        <taxon>Magnoliopsida</taxon>
        <taxon>eudicotyledons</taxon>
        <taxon>Gunneridae</taxon>
        <taxon>Pentapetalae</taxon>
        <taxon>rosids</taxon>
        <taxon>malvids</taxon>
        <taxon>Brassicales</taxon>
        <taxon>Brassicaceae</taxon>
        <taxon>Brassiceae</taxon>
        <taxon>Brassica</taxon>
    </lineage>
</organism>
<feature type="domain" description="Endonuclease/exonuclease/phosphatase" evidence="1">
    <location>
        <begin position="18"/>
        <end position="129"/>
    </location>
</feature>
<evidence type="ECO:0000313" key="2">
    <source>
        <dbReference type="EMBL" id="KAG2258855.1"/>
    </source>
</evidence>